<evidence type="ECO:0000313" key="1">
    <source>
        <dbReference type="EMBL" id="MBA0765958.1"/>
    </source>
</evidence>
<gene>
    <name evidence="1" type="ORF">Gotri_015054</name>
</gene>
<name>A0A7J9DZE5_9ROSI</name>
<dbReference type="Proteomes" id="UP000593568">
    <property type="component" value="Unassembled WGS sequence"/>
</dbReference>
<keyword evidence="2" id="KW-1185">Reference proteome</keyword>
<evidence type="ECO:0000313" key="2">
    <source>
        <dbReference type="Proteomes" id="UP000593568"/>
    </source>
</evidence>
<comment type="caution">
    <text evidence="1">The sequence shown here is derived from an EMBL/GenBank/DDBJ whole genome shotgun (WGS) entry which is preliminary data.</text>
</comment>
<dbReference type="EMBL" id="JABEZW010000005">
    <property type="protein sequence ID" value="MBA0765958.1"/>
    <property type="molecule type" value="Genomic_DNA"/>
</dbReference>
<organism evidence="1 2">
    <name type="scientific">Gossypium trilobum</name>
    <dbReference type="NCBI Taxonomy" id="34281"/>
    <lineage>
        <taxon>Eukaryota</taxon>
        <taxon>Viridiplantae</taxon>
        <taxon>Streptophyta</taxon>
        <taxon>Embryophyta</taxon>
        <taxon>Tracheophyta</taxon>
        <taxon>Spermatophyta</taxon>
        <taxon>Magnoliopsida</taxon>
        <taxon>eudicotyledons</taxon>
        <taxon>Gunneridae</taxon>
        <taxon>Pentapetalae</taxon>
        <taxon>rosids</taxon>
        <taxon>malvids</taxon>
        <taxon>Malvales</taxon>
        <taxon>Malvaceae</taxon>
        <taxon>Malvoideae</taxon>
        <taxon>Gossypium</taxon>
    </lineage>
</organism>
<protein>
    <submittedName>
        <fullName evidence="1">Uncharacterized protein</fullName>
    </submittedName>
</protein>
<sequence length="20" mass="2250">MTGMRNGLSDFLDSLVSIRH</sequence>
<accession>A0A7J9DZE5</accession>
<proteinExistence type="predicted"/>
<dbReference type="AlphaFoldDB" id="A0A7J9DZE5"/>
<reference evidence="1 2" key="1">
    <citation type="journal article" date="2019" name="Genome Biol. Evol.">
        <title>Insights into the evolution of the New World diploid cottons (Gossypium, subgenus Houzingenia) based on genome sequencing.</title>
        <authorList>
            <person name="Grover C.E."/>
            <person name="Arick M.A. 2nd"/>
            <person name="Thrash A."/>
            <person name="Conover J.L."/>
            <person name="Sanders W.S."/>
            <person name="Peterson D.G."/>
            <person name="Frelichowski J.E."/>
            <person name="Scheffler J.A."/>
            <person name="Scheffler B.E."/>
            <person name="Wendel J.F."/>
        </authorList>
    </citation>
    <scope>NUCLEOTIDE SEQUENCE [LARGE SCALE GENOMIC DNA]</scope>
    <source>
        <strain evidence="1">8</strain>
        <tissue evidence="1">Leaf</tissue>
    </source>
</reference>